<reference evidence="1 2" key="1">
    <citation type="journal article" date="2015" name="Stand. Genomic Sci.">
        <title>Complete genome sequence and description of Salinispira pacifica gen. nov., sp. nov., a novel spirochaete isolated form a hypersaline microbial mat.</title>
        <authorList>
            <person name="Ben Hania W."/>
            <person name="Joseph M."/>
            <person name="Schumann P."/>
            <person name="Bunk B."/>
            <person name="Fiebig A."/>
            <person name="Sproer C."/>
            <person name="Klenk H.P."/>
            <person name="Fardeau M.L."/>
            <person name="Spring S."/>
        </authorList>
    </citation>
    <scope>NUCLEOTIDE SEQUENCE [LARGE SCALE GENOMIC DNA]</scope>
    <source>
        <strain evidence="1 2">L21-RPul-D2</strain>
    </source>
</reference>
<keyword evidence="2" id="KW-1185">Reference proteome</keyword>
<evidence type="ECO:0000313" key="1">
    <source>
        <dbReference type="EMBL" id="AHC13951.1"/>
    </source>
</evidence>
<dbReference type="Pfam" id="PF08757">
    <property type="entry name" value="CotH"/>
    <property type="match status" value="1"/>
</dbReference>
<dbReference type="AlphaFoldDB" id="V5WFJ8"/>
<dbReference type="RefSeq" id="WP_024266883.1">
    <property type="nucleotide sequence ID" value="NC_023035.1"/>
</dbReference>
<dbReference type="eggNOG" id="COG5337">
    <property type="taxonomic scope" value="Bacteria"/>
</dbReference>
<accession>V5WFJ8</accession>
<sequence length="515" mass="59160">MYENDKLPAFFHQIRRAGFLTLSLVLLFFLSSCASSPEIQNRISTDDLIADFLEGTRPAQGDLLDLPSDYLFQTGDYEAIPGGENGLRDILLVVEPSQWNLLLSNYDANPQNERYIAGEMYFLDGEVSRRLTGIGLRIRGNTFSRVKPENARVHNSGNPDYNQAHYRLKMDYQTNQEFHGQENLILKRANGDPSYIRERLALELMRDFGVTGVQRSTHVRLFLLISGDDSISYHGVYQLMEAFEKELLKDRYGSNDDGDLWKCLWPAGLDEQDPSDKMGLEDPDNGISFPYDLKTNKDELDRAKAEFTRFITRLNTLSNAEFPAWAEEHIAVDTLLRAAAVGTLIGSWDDYWINQNNYYLYNDEDSRWHYIPYDLDNTFGTAAMVDPAEMDIFNPDAVEPGSRPLFQRVLNVPEYRQRYAEYILELLDEDGGLLAAGAVLQRITPWMEEISGHIANDTGDNMELSDHTADWSQFEDYSLGFSEQEDRINFFRQRRKTALEDISRLYPELIDQEGE</sequence>
<proteinExistence type="predicted"/>
<dbReference type="KEGG" id="slr:L21SP2_0519"/>
<dbReference type="PANTHER" id="PTHR40050:SF1">
    <property type="entry name" value="INNER SPORE COAT PROTEIN H"/>
    <property type="match status" value="1"/>
</dbReference>
<dbReference type="HOGENOM" id="CLU_528811_0_0_12"/>
<dbReference type="PANTHER" id="PTHR40050">
    <property type="entry name" value="INNER SPORE COAT PROTEIN H"/>
    <property type="match status" value="1"/>
</dbReference>
<dbReference type="PROSITE" id="PS51257">
    <property type="entry name" value="PROKAR_LIPOPROTEIN"/>
    <property type="match status" value="1"/>
</dbReference>
<evidence type="ECO:0000313" key="2">
    <source>
        <dbReference type="Proteomes" id="UP000018680"/>
    </source>
</evidence>
<gene>
    <name evidence="1" type="ORF">L21SP2_0519</name>
</gene>
<name>V5WFJ8_9SPIO</name>
<dbReference type="OrthoDB" id="3235126at2"/>
<organism evidence="1 2">
    <name type="scientific">Salinispira pacifica</name>
    <dbReference type="NCBI Taxonomy" id="1307761"/>
    <lineage>
        <taxon>Bacteria</taxon>
        <taxon>Pseudomonadati</taxon>
        <taxon>Spirochaetota</taxon>
        <taxon>Spirochaetia</taxon>
        <taxon>Spirochaetales</taxon>
        <taxon>Spirochaetaceae</taxon>
        <taxon>Salinispira</taxon>
    </lineage>
</organism>
<dbReference type="InterPro" id="IPR014867">
    <property type="entry name" value="Spore_coat_CotH_CotH2/3/7"/>
</dbReference>
<dbReference type="EMBL" id="CP006939">
    <property type="protein sequence ID" value="AHC13951.1"/>
    <property type="molecule type" value="Genomic_DNA"/>
</dbReference>
<dbReference type="Proteomes" id="UP000018680">
    <property type="component" value="Chromosome"/>
</dbReference>
<dbReference type="STRING" id="1307761.L21SP2_0519"/>
<protein>
    <submittedName>
        <fullName evidence="1">Cellulosomal protein</fullName>
    </submittedName>
</protein>